<dbReference type="PANTHER" id="PTHR43316">
    <property type="entry name" value="HYDROLASE, HALOACID DELAHOGENASE-RELATED"/>
    <property type="match status" value="1"/>
</dbReference>
<dbReference type="AlphaFoldDB" id="A0A7J6ULG8"/>
<organism evidence="2 3">
    <name type="scientific">Perkinsus olseni</name>
    <name type="common">Perkinsus atlanticus</name>
    <dbReference type="NCBI Taxonomy" id="32597"/>
    <lineage>
        <taxon>Eukaryota</taxon>
        <taxon>Sar</taxon>
        <taxon>Alveolata</taxon>
        <taxon>Perkinsozoa</taxon>
        <taxon>Perkinsea</taxon>
        <taxon>Perkinsida</taxon>
        <taxon>Perkinsidae</taxon>
        <taxon>Perkinsus</taxon>
    </lineage>
</organism>
<evidence type="ECO:0000256" key="1">
    <source>
        <dbReference type="ARBA" id="ARBA00022801"/>
    </source>
</evidence>
<dbReference type="GO" id="GO:0016787">
    <property type="term" value="F:hydrolase activity"/>
    <property type="evidence" value="ECO:0007669"/>
    <property type="project" value="UniProtKB-KW"/>
</dbReference>
<proteinExistence type="predicted"/>
<dbReference type="EMBL" id="JABANO010002153">
    <property type="protein sequence ID" value="KAF4757851.1"/>
    <property type="molecule type" value="Genomic_DNA"/>
</dbReference>
<reference evidence="2 3" key="1">
    <citation type="submission" date="2020-04" db="EMBL/GenBank/DDBJ databases">
        <title>Perkinsus olseni comparative genomics.</title>
        <authorList>
            <person name="Bogema D.R."/>
        </authorList>
    </citation>
    <scope>NUCLEOTIDE SEQUENCE [LARGE SCALE GENOMIC DNA]</scope>
    <source>
        <strain evidence="2 3">ATCC PRA-207</strain>
    </source>
</reference>
<dbReference type="Proteomes" id="UP000553632">
    <property type="component" value="Unassembled WGS sequence"/>
</dbReference>
<dbReference type="PANTHER" id="PTHR43316:SF8">
    <property type="entry name" value="HAD FAMILY HYDROLASE"/>
    <property type="match status" value="1"/>
</dbReference>
<accession>A0A7J6ULG8</accession>
<evidence type="ECO:0000313" key="3">
    <source>
        <dbReference type="Proteomes" id="UP000553632"/>
    </source>
</evidence>
<keyword evidence="1" id="KW-0378">Hydrolase</keyword>
<comment type="caution">
    <text evidence="2">The sequence shown here is derived from an EMBL/GenBank/DDBJ whole genome shotgun (WGS) entry which is preliminary data.</text>
</comment>
<feature type="non-terminal residue" evidence="2">
    <location>
        <position position="1"/>
    </location>
</feature>
<evidence type="ECO:0000313" key="2">
    <source>
        <dbReference type="EMBL" id="KAF4757851.1"/>
    </source>
</evidence>
<keyword evidence="3" id="KW-1185">Reference proteome</keyword>
<sequence length="113" mass="12773">MTAAQSSPIRLMLFDLDDTLWDMPATLAHAEGQWQAFMAQRGYGDLAQHYRDPRQRKQKVAAPVVAGRGRGLGEGSSPAIRLLLFDLDDTLWDLEKTLDVAEGKWQAMMRRWG</sequence>
<name>A0A7J6ULG8_PEROL</name>
<dbReference type="InterPro" id="IPR051540">
    <property type="entry name" value="S-2-haloacid_dehalogenase"/>
</dbReference>
<protein>
    <submittedName>
        <fullName evidence="2">Uncharacterized protein</fullName>
    </submittedName>
</protein>
<gene>
    <name evidence="2" type="ORF">FOZ63_002697</name>
</gene>